<accession>A0A0F9IZG6</accession>
<organism evidence="1">
    <name type="scientific">marine sediment metagenome</name>
    <dbReference type="NCBI Taxonomy" id="412755"/>
    <lineage>
        <taxon>unclassified sequences</taxon>
        <taxon>metagenomes</taxon>
        <taxon>ecological metagenomes</taxon>
    </lineage>
</organism>
<dbReference type="AlphaFoldDB" id="A0A0F9IZG6"/>
<gene>
    <name evidence="1" type="ORF">LCGC14_1518340</name>
</gene>
<name>A0A0F9IZG6_9ZZZZ</name>
<protein>
    <submittedName>
        <fullName evidence="1">Uncharacterized protein</fullName>
    </submittedName>
</protein>
<sequence>MNRQSIGDLKEQTREEFFEDQTVTWERAYHAFNARRETEVKEKLTEIFGPPQPECEHSSTAQTVGRNYKEGEDMAFGATSNPITCNCCKWAGGCYKQNWHCECGWSGKISKMVHKSTAKEYGNGSIDRHDYYHCPKCQKCLTSVGMLEVRDSMEACGYLIKKINGMIFDNHKEIEG</sequence>
<reference evidence="1" key="1">
    <citation type="journal article" date="2015" name="Nature">
        <title>Complex archaea that bridge the gap between prokaryotes and eukaryotes.</title>
        <authorList>
            <person name="Spang A."/>
            <person name="Saw J.H."/>
            <person name="Jorgensen S.L."/>
            <person name="Zaremba-Niedzwiedzka K."/>
            <person name="Martijn J."/>
            <person name="Lind A.E."/>
            <person name="van Eijk R."/>
            <person name="Schleper C."/>
            <person name="Guy L."/>
            <person name="Ettema T.J."/>
        </authorList>
    </citation>
    <scope>NUCLEOTIDE SEQUENCE</scope>
</reference>
<evidence type="ECO:0000313" key="1">
    <source>
        <dbReference type="EMBL" id="KKM62774.1"/>
    </source>
</evidence>
<dbReference type="EMBL" id="LAZR01011231">
    <property type="protein sequence ID" value="KKM62774.1"/>
    <property type="molecule type" value="Genomic_DNA"/>
</dbReference>
<proteinExistence type="predicted"/>
<comment type="caution">
    <text evidence="1">The sequence shown here is derived from an EMBL/GenBank/DDBJ whole genome shotgun (WGS) entry which is preliminary data.</text>
</comment>